<comment type="similarity">
    <text evidence="2">Belongs to the phosphohexose mutase family.</text>
</comment>
<dbReference type="InterPro" id="IPR005846">
    <property type="entry name" value="A-D-PHexomutase_a/b/a-III"/>
</dbReference>
<keyword evidence="5" id="KW-0460">Magnesium</keyword>
<dbReference type="GO" id="GO:0005975">
    <property type="term" value="P:carbohydrate metabolic process"/>
    <property type="evidence" value="ECO:0007669"/>
    <property type="project" value="InterPro"/>
</dbReference>
<dbReference type="Gene3D" id="3.30.310.50">
    <property type="entry name" value="Alpha-D-phosphohexomutase, C-terminal domain"/>
    <property type="match status" value="1"/>
</dbReference>
<comment type="cofactor">
    <cofactor evidence="1">
        <name>Mg(2+)</name>
        <dbReference type="ChEBI" id="CHEBI:18420"/>
    </cofactor>
</comment>
<organism evidence="10 11">
    <name type="scientific">Terrimicrobium sacchariphilum</name>
    <dbReference type="NCBI Taxonomy" id="690879"/>
    <lineage>
        <taxon>Bacteria</taxon>
        <taxon>Pseudomonadati</taxon>
        <taxon>Verrucomicrobiota</taxon>
        <taxon>Terrimicrobiia</taxon>
        <taxon>Terrimicrobiales</taxon>
        <taxon>Terrimicrobiaceae</taxon>
        <taxon>Terrimicrobium</taxon>
    </lineage>
</organism>
<dbReference type="PANTHER" id="PTHR45745">
    <property type="entry name" value="PHOSPHOMANNOMUTASE 45A"/>
    <property type="match status" value="1"/>
</dbReference>
<dbReference type="GO" id="GO:0000287">
    <property type="term" value="F:magnesium ion binding"/>
    <property type="evidence" value="ECO:0007669"/>
    <property type="project" value="InterPro"/>
</dbReference>
<dbReference type="PANTHER" id="PTHR45745:SF1">
    <property type="entry name" value="PHOSPHOGLUCOMUTASE 2B-RELATED"/>
    <property type="match status" value="1"/>
</dbReference>
<dbReference type="PRINTS" id="PR00509">
    <property type="entry name" value="PGMPMM"/>
</dbReference>
<evidence type="ECO:0000313" key="10">
    <source>
        <dbReference type="EMBL" id="GAT35165.1"/>
    </source>
</evidence>
<keyword evidence="11" id="KW-1185">Reference proteome</keyword>
<gene>
    <name evidence="10" type="ORF">TSACC_3229</name>
</gene>
<dbReference type="InterPro" id="IPR016055">
    <property type="entry name" value="A-D-PHexomutase_a/b/a-I/II/III"/>
</dbReference>
<dbReference type="OrthoDB" id="9806956at2"/>
<accession>A0A146GC57</accession>
<sequence length="653" mass="71442">MSELTTTIAAAAAAGKILESSAQNIQALLSKSTSPLDQAVIQELVDTENWKELDNRFFRTLAFGTGGLRGKTIGATLTKAEAGSPQPLDRPEFPCVGTNAMNYYNISRATQGLVAYVKEHFARSGREGKPSICISHDTRYFSREFAELAAKVMVENGVDAYLFEGPRSTPELSFAVRYTNSQAGINITASHNPPQYNGYKVYFEDGCQVTEPHASAIIDKVNAVESDNYAPVPAAEQGKVIPMGEEVDEAYMARLEKLPLNPELIRKENSLKVVYTPLHGVGGVIIKPMLQRLGFQFLTVESQEVPDGRFPTVKSPNPENAEALSLAVKLAEETGSDLVIATDPDDDRMGIAVRNDEGKMVLLTGNQIGSLMAWYRASQHFALGILTKENASRGVIIKTFVTTDLQKAIAEKFGLRTVETLTGFKYIGEKLGKYEEQIPAELRQEYRQLSEDATRDLRIKYSSLYVFGGEESYGYSGSDFVRDKDGNSAAVMIAEVAAYAKSQGLTLVGLLDNIYREYGYYLERGESLTMEGAEGAAQIKKLVDSYAANPPTTLDGAAVVSVQNFATEEIYDSEGVRIPAEAMLMITLADNRRIAVRPSGTEPKIKYYMFAAQKPAEGQTFTAEELAAIKTKVAASIQSLWETLKADADARLK</sequence>
<dbReference type="Proteomes" id="UP000076023">
    <property type="component" value="Unassembled WGS sequence"/>
</dbReference>
<dbReference type="Gene3D" id="3.40.120.10">
    <property type="entry name" value="Alpha-D-Glucose-1,6-Bisphosphate, subunit A, domain 3"/>
    <property type="match status" value="3"/>
</dbReference>
<dbReference type="FunCoup" id="A0A146GC57">
    <property type="interactions" value="473"/>
</dbReference>
<dbReference type="EMBL" id="BDCO01000003">
    <property type="protein sequence ID" value="GAT35165.1"/>
    <property type="molecule type" value="Genomic_DNA"/>
</dbReference>
<feature type="domain" description="Alpha-D-phosphohexomutase alpha/beta/alpha" evidence="9">
    <location>
        <begin position="365"/>
        <end position="515"/>
    </location>
</feature>
<keyword evidence="3" id="KW-0597">Phosphoprotein</keyword>
<dbReference type="InterPro" id="IPR005841">
    <property type="entry name" value="Alpha-D-phosphohexomutase_SF"/>
</dbReference>
<evidence type="ECO:0000256" key="3">
    <source>
        <dbReference type="ARBA" id="ARBA00022553"/>
    </source>
</evidence>
<evidence type="ECO:0000256" key="5">
    <source>
        <dbReference type="ARBA" id="ARBA00022842"/>
    </source>
</evidence>
<dbReference type="GO" id="GO:0006166">
    <property type="term" value="P:purine ribonucleoside salvage"/>
    <property type="evidence" value="ECO:0007669"/>
    <property type="project" value="TreeGrafter"/>
</dbReference>
<dbReference type="PROSITE" id="PS00710">
    <property type="entry name" value="PGM_PMM"/>
    <property type="match status" value="1"/>
</dbReference>
<dbReference type="InParanoid" id="A0A146GC57"/>
<comment type="caution">
    <text evidence="10">The sequence shown here is derived from an EMBL/GenBank/DDBJ whole genome shotgun (WGS) entry which is preliminary data.</text>
</comment>
<name>A0A146GC57_TERSA</name>
<reference evidence="11" key="1">
    <citation type="journal article" date="2017" name="Genome Announc.">
        <title>Draft Genome Sequence of Terrimicrobium sacchariphilum NM-5T, a Facultative Anaerobic Soil Bacterium of the Class Spartobacteria.</title>
        <authorList>
            <person name="Qiu Y.L."/>
            <person name="Tourlousse D.M."/>
            <person name="Matsuura N."/>
            <person name="Ohashi A."/>
            <person name="Sekiguchi Y."/>
        </authorList>
    </citation>
    <scope>NUCLEOTIDE SEQUENCE [LARGE SCALE GENOMIC DNA]</scope>
    <source>
        <strain evidence="11">NM-5</strain>
    </source>
</reference>
<protein>
    <submittedName>
        <fullName evidence="10">Phosphoglucomutase</fullName>
    </submittedName>
</protein>
<feature type="domain" description="Alpha-D-phosphohexomutase alpha/beta/alpha" evidence="7">
    <location>
        <begin position="97"/>
        <end position="225"/>
    </location>
</feature>
<evidence type="ECO:0000256" key="6">
    <source>
        <dbReference type="ARBA" id="ARBA00023235"/>
    </source>
</evidence>
<evidence type="ECO:0000256" key="1">
    <source>
        <dbReference type="ARBA" id="ARBA00001946"/>
    </source>
</evidence>
<evidence type="ECO:0000259" key="7">
    <source>
        <dbReference type="Pfam" id="PF02878"/>
    </source>
</evidence>
<proteinExistence type="inferred from homology"/>
<dbReference type="STRING" id="690879.TSACC_3229"/>
<dbReference type="Pfam" id="PF02880">
    <property type="entry name" value="PGM_PMM_III"/>
    <property type="match status" value="1"/>
</dbReference>
<keyword evidence="4" id="KW-0479">Metal-binding</keyword>
<dbReference type="CDD" id="cd05799">
    <property type="entry name" value="PGM2"/>
    <property type="match status" value="1"/>
</dbReference>
<evidence type="ECO:0000256" key="4">
    <source>
        <dbReference type="ARBA" id="ARBA00022723"/>
    </source>
</evidence>
<dbReference type="InterPro" id="IPR005845">
    <property type="entry name" value="A-D-PHexomutase_a/b/a-II"/>
</dbReference>
<dbReference type="SUPFAM" id="SSF53738">
    <property type="entry name" value="Phosphoglucomutase, first 3 domains"/>
    <property type="match status" value="3"/>
</dbReference>
<evidence type="ECO:0000259" key="9">
    <source>
        <dbReference type="Pfam" id="PF02880"/>
    </source>
</evidence>
<evidence type="ECO:0000313" key="11">
    <source>
        <dbReference type="Proteomes" id="UP000076023"/>
    </source>
</evidence>
<evidence type="ECO:0000256" key="2">
    <source>
        <dbReference type="ARBA" id="ARBA00010231"/>
    </source>
</evidence>
<evidence type="ECO:0000259" key="8">
    <source>
        <dbReference type="Pfam" id="PF02879"/>
    </source>
</evidence>
<dbReference type="SUPFAM" id="SSF55957">
    <property type="entry name" value="Phosphoglucomutase, C-terminal domain"/>
    <property type="match status" value="1"/>
</dbReference>
<dbReference type="InterPro" id="IPR016066">
    <property type="entry name" value="A-D-PHexomutase_CS"/>
</dbReference>
<dbReference type="GO" id="GO:0008973">
    <property type="term" value="F:phosphopentomutase activity"/>
    <property type="evidence" value="ECO:0007669"/>
    <property type="project" value="TreeGrafter"/>
</dbReference>
<dbReference type="Pfam" id="PF02879">
    <property type="entry name" value="PGM_PMM_II"/>
    <property type="match status" value="1"/>
</dbReference>
<keyword evidence="6" id="KW-0413">Isomerase</keyword>
<dbReference type="AlphaFoldDB" id="A0A146GC57"/>
<dbReference type="Pfam" id="PF02878">
    <property type="entry name" value="PGM_PMM_I"/>
    <property type="match status" value="1"/>
</dbReference>
<dbReference type="InterPro" id="IPR036900">
    <property type="entry name" value="A-D-PHexomutase_C_sf"/>
</dbReference>
<dbReference type="RefSeq" id="WP_075081002.1">
    <property type="nucleotide sequence ID" value="NZ_BDCO01000003.1"/>
</dbReference>
<dbReference type="InterPro" id="IPR005844">
    <property type="entry name" value="A-D-PHexomutase_a/b/a-I"/>
</dbReference>
<feature type="domain" description="Alpha-D-phosphohexomutase alpha/beta/alpha" evidence="8">
    <location>
        <begin position="250"/>
        <end position="355"/>
    </location>
</feature>